<dbReference type="Pfam" id="PF07299">
    <property type="entry name" value="EF-G-binding_N"/>
    <property type="match status" value="1"/>
</dbReference>
<organism evidence="3 4">
    <name type="scientific">Bacillus salacetis</name>
    <dbReference type="NCBI Taxonomy" id="2315464"/>
    <lineage>
        <taxon>Bacteria</taxon>
        <taxon>Bacillati</taxon>
        <taxon>Bacillota</taxon>
        <taxon>Bacilli</taxon>
        <taxon>Bacillales</taxon>
        <taxon>Bacillaceae</taxon>
        <taxon>Bacillus</taxon>
    </lineage>
</organism>
<dbReference type="OrthoDB" id="1891078at2"/>
<comment type="caution">
    <text evidence="3">The sequence shown here is derived from an EMBL/GenBank/DDBJ whole genome shotgun (WGS) entry which is preliminary data.</text>
</comment>
<protein>
    <submittedName>
        <fullName evidence="3">Elongation factor G-binding protein</fullName>
    </submittedName>
</protein>
<dbReference type="Proteomes" id="UP000265801">
    <property type="component" value="Unassembled WGS sequence"/>
</dbReference>
<evidence type="ECO:0000313" key="4">
    <source>
        <dbReference type="Proteomes" id="UP000265801"/>
    </source>
</evidence>
<accession>A0A3A1R2E0</accession>
<dbReference type="InterPro" id="IPR038344">
    <property type="entry name" value="EF-G_N_sf"/>
</dbReference>
<sequence length="213" mass="24413">MEPFIKNDQYNFIKAQTKILINGHSAASDPNVLKALKAMALEKVMGLVPGLSQDHKDLLEPIITIKDKQEAEMFLAKVRPYVIPFRDISEKTLQKLFPKVKKLKLPDLENTDFRAITYLGWNDIGQERKYIVFERDGKLTGVRGRFKNHSQKGVCSICNSIENVGMFITESKAAADGTFKNRGNYICQDSHVCNRNLQSEEKFQEFMEHLQNM</sequence>
<proteinExistence type="predicted"/>
<feature type="domain" description="Elongation factor G-binding protein C-terminal treble-clef zinc-finger" evidence="2">
    <location>
        <begin position="100"/>
        <end position="204"/>
    </location>
</feature>
<reference evidence="3 4" key="1">
    <citation type="submission" date="2018-09" db="EMBL/GenBank/DDBJ databases">
        <title>Bacillus saliacetes sp. nov., isolated from Thai shrimp paste (Ka-pi).</title>
        <authorList>
            <person name="Daroonpunt R."/>
            <person name="Tanasupawat S."/>
            <person name="Yiamsombut S."/>
        </authorList>
    </citation>
    <scope>NUCLEOTIDE SEQUENCE [LARGE SCALE GENOMIC DNA]</scope>
    <source>
        <strain evidence="3 4">SKP7-4</strain>
    </source>
</reference>
<keyword evidence="3" id="KW-0648">Protein biosynthesis</keyword>
<dbReference type="GO" id="GO:0003746">
    <property type="term" value="F:translation elongation factor activity"/>
    <property type="evidence" value="ECO:0007669"/>
    <property type="project" value="UniProtKB-KW"/>
</dbReference>
<evidence type="ECO:0000313" key="3">
    <source>
        <dbReference type="EMBL" id="RIW32761.1"/>
    </source>
</evidence>
<keyword evidence="4" id="KW-1185">Reference proteome</keyword>
<dbReference type="EMBL" id="QXIR01000016">
    <property type="protein sequence ID" value="RIW32761.1"/>
    <property type="molecule type" value="Genomic_DNA"/>
</dbReference>
<dbReference type="CDD" id="cd16342">
    <property type="entry name" value="FusC_FusB"/>
    <property type="match status" value="1"/>
</dbReference>
<dbReference type="InterPro" id="IPR010841">
    <property type="entry name" value="EF-G-binding_N"/>
</dbReference>
<dbReference type="AlphaFoldDB" id="A0A3A1R2E0"/>
<feature type="domain" description="Elongation factor G-binding protein N-terminal" evidence="1">
    <location>
        <begin position="4"/>
        <end position="85"/>
    </location>
</feature>
<dbReference type="InterPro" id="IPR032330">
    <property type="entry name" value="EF-G-binding_C"/>
</dbReference>
<keyword evidence="3" id="KW-0251">Elongation factor</keyword>
<dbReference type="Gene3D" id="1.20.1280.250">
    <property type="match status" value="1"/>
</dbReference>
<gene>
    <name evidence="3" type="ORF">D3H55_12505</name>
</gene>
<evidence type="ECO:0000259" key="2">
    <source>
        <dbReference type="Pfam" id="PF16571"/>
    </source>
</evidence>
<name>A0A3A1R2E0_9BACI</name>
<dbReference type="Pfam" id="PF16571">
    <property type="entry name" value="FBP_C"/>
    <property type="match status" value="1"/>
</dbReference>
<evidence type="ECO:0000259" key="1">
    <source>
        <dbReference type="Pfam" id="PF07299"/>
    </source>
</evidence>
<dbReference type="RefSeq" id="WP_119547316.1">
    <property type="nucleotide sequence ID" value="NZ_QXIR01000016.1"/>
</dbReference>